<sequence length="364" mass="39304">MLRVFAILFLVFKAALVSADFLQTSSGPVQIAPMVEGLDAPWAIGILPDKGFLVTEREGALLYVADGKAIAVKGVPDVLAKGQGGLLDVTVARDFNQTREIFLTFSKPQKGGAGTALAVGRLSERGDRLTNLRVIFEAVPGGSSGRHYGSRVVEAKDGTLLVTIGDRGERPKAQDRSNHNGTVIRVNRDGSVPGDNPFVQESGARPEIWSYGHRNPQGAGLDARGRLWISEHGAKGGDEVNLVQRGSNYGWPVISYGVHYSGDKIGEGTAKPGMEQPEYYWDPSIAPSGLMVYSGKLWPDWKGDIFVGSLKFDYIARMAGSPLREVEQIKGPETIRVRDIVEAHDGSIWYISVGDGAVYRLTPA</sequence>
<dbReference type="PANTHER" id="PTHR19328:SF75">
    <property type="entry name" value="ALDOSE SUGAR DEHYDROGENASE YLII"/>
    <property type="match status" value="1"/>
</dbReference>
<dbReference type="EC" id="1.1.5.-" evidence="3"/>
<protein>
    <submittedName>
        <fullName evidence="3">Soluble aldose sugar dehydrogenase YliI</fullName>
        <ecNumber evidence="3">1.1.5.-</ecNumber>
    </submittedName>
</protein>
<dbReference type="Pfam" id="PF07995">
    <property type="entry name" value="GSDH"/>
    <property type="match status" value="1"/>
</dbReference>
<keyword evidence="1" id="KW-0732">Signal</keyword>
<accession>A0A0P1I7I2</accession>
<dbReference type="RefSeq" id="WP_058281262.1">
    <property type="nucleotide sequence ID" value="NZ_CYUD01000004.1"/>
</dbReference>
<dbReference type="GO" id="GO:0016491">
    <property type="term" value="F:oxidoreductase activity"/>
    <property type="evidence" value="ECO:0007669"/>
    <property type="project" value="UniProtKB-KW"/>
</dbReference>
<proteinExistence type="predicted"/>
<dbReference type="EMBL" id="CYUD01000004">
    <property type="protein sequence ID" value="CUJ95225.1"/>
    <property type="molecule type" value="Genomic_DNA"/>
</dbReference>
<dbReference type="Proteomes" id="UP000051260">
    <property type="component" value="Unassembled WGS sequence"/>
</dbReference>
<dbReference type="PANTHER" id="PTHR19328">
    <property type="entry name" value="HEDGEHOG-INTERACTING PROTEIN"/>
    <property type="match status" value="1"/>
</dbReference>
<dbReference type="STRING" id="1715692.RUE5091_01514"/>
<feature type="signal peptide" evidence="1">
    <location>
        <begin position="1"/>
        <end position="19"/>
    </location>
</feature>
<feature type="chain" id="PRO_5006064951" evidence="1">
    <location>
        <begin position="20"/>
        <end position="364"/>
    </location>
</feature>
<evidence type="ECO:0000313" key="3">
    <source>
        <dbReference type="EMBL" id="CUJ95225.1"/>
    </source>
</evidence>
<dbReference type="InterPro" id="IPR011041">
    <property type="entry name" value="Quinoprot_gluc/sorb_DH_b-prop"/>
</dbReference>
<name>A0A0P1I7I2_9RHOB</name>
<evidence type="ECO:0000256" key="1">
    <source>
        <dbReference type="SAM" id="SignalP"/>
    </source>
</evidence>
<keyword evidence="3" id="KW-0560">Oxidoreductase</keyword>
<evidence type="ECO:0000313" key="4">
    <source>
        <dbReference type="Proteomes" id="UP000051260"/>
    </source>
</evidence>
<keyword evidence="4" id="KW-1185">Reference proteome</keyword>
<organism evidence="3 4">
    <name type="scientific">Ruegeria denitrificans</name>
    <dbReference type="NCBI Taxonomy" id="1715692"/>
    <lineage>
        <taxon>Bacteria</taxon>
        <taxon>Pseudomonadati</taxon>
        <taxon>Pseudomonadota</taxon>
        <taxon>Alphaproteobacteria</taxon>
        <taxon>Rhodobacterales</taxon>
        <taxon>Roseobacteraceae</taxon>
        <taxon>Ruegeria</taxon>
    </lineage>
</organism>
<dbReference type="AlphaFoldDB" id="A0A0P1I7I2"/>
<dbReference type="Gene3D" id="2.120.10.30">
    <property type="entry name" value="TolB, C-terminal domain"/>
    <property type="match status" value="1"/>
</dbReference>
<dbReference type="InterPro" id="IPR012938">
    <property type="entry name" value="Glc/Sorbosone_DH"/>
</dbReference>
<evidence type="ECO:0000259" key="2">
    <source>
        <dbReference type="Pfam" id="PF07995"/>
    </source>
</evidence>
<reference evidence="4" key="1">
    <citation type="submission" date="2015-09" db="EMBL/GenBank/DDBJ databases">
        <authorList>
            <person name="Rodrigo-Torres L."/>
            <person name="Arahal D.R."/>
        </authorList>
    </citation>
    <scope>NUCLEOTIDE SEQUENCE [LARGE SCALE GENOMIC DNA]</scope>
    <source>
        <strain evidence="4">CECT 5091</strain>
    </source>
</reference>
<feature type="domain" description="Glucose/Sorbosone dehydrogenase" evidence="2">
    <location>
        <begin position="38"/>
        <end position="359"/>
    </location>
</feature>
<dbReference type="InterPro" id="IPR011042">
    <property type="entry name" value="6-blade_b-propeller_TolB-like"/>
</dbReference>
<dbReference type="OrthoDB" id="9770043at2"/>
<dbReference type="SUPFAM" id="SSF50952">
    <property type="entry name" value="Soluble quinoprotein glucose dehydrogenase"/>
    <property type="match status" value="1"/>
</dbReference>
<gene>
    <name evidence="3" type="primary">yliI</name>
    <name evidence="3" type="ORF">RUE5091_01514</name>
</gene>